<dbReference type="AlphaFoldDB" id="A0A9X2KLE1"/>
<dbReference type="GO" id="GO:0004674">
    <property type="term" value="F:protein serine/threonine kinase activity"/>
    <property type="evidence" value="ECO:0007669"/>
    <property type="project" value="TreeGrafter"/>
</dbReference>
<name>A0A9X2KLE1_9SPHN</name>
<dbReference type="InterPro" id="IPR017508">
    <property type="entry name" value="HipA_N1"/>
</dbReference>
<dbReference type="Proteomes" id="UP001139451">
    <property type="component" value="Unassembled WGS sequence"/>
</dbReference>
<dbReference type="Pfam" id="PF13657">
    <property type="entry name" value="Couple_hipA"/>
    <property type="match status" value="1"/>
</dbReference>
<evidence type="ECO:0000259" key="4">
    <source>
        <dbReference type="Pfam" id="PF07804"/>
    </source>
</evidence>
<evidence type="ECO:0000256" key="3">
    <source>
        <dbReference type="ARBA" id="ARBA00022777"/>
    </source>
</evidence>
<reference evidence="6" key="1">
    <citation type="submission" date="2022-05" db="EMBL/GenBank/DDBJ databases">
        <title>Sphingomonas sp. strain MG17 Genome sequencing and assembly.</title>
        <authorList>
            <person name="Kim I."/>
        </authorList>
    </citation>
    <scope>NUCLEOTIDE SEQUENCE</scope>
    <source>
        <strain evidence="6">MG17</strain>
    </source>
</reference>
<dbReference type="Gene3D" id="1.10.1070.20">
    <property type="match status" value="1"/>
</dbReference>
<comment type="similarity">
    <text evidence="1">Belongs to the HipA Ser/Thr kinase family.</text>
</comment>
<dbReference type="RefSeq" id="WP_254294079.1">
    <property type="nucleotide sequence ID" value="NZ_JAMLDX010000010.1"/>
</dbReference>
<dbReference type="GO" id="GO:0005829">
    <property type="term" value="C:cytosol"/>
    <property type="evidence" value="ECO:0007669"/>
    <property type="project" value="TreeGrafter"/>
</dbReference>
<dbReference type="InterPro" id="IPR052028">
    <property type="entry name" value="HipA_Ser/Thr_kinase"/>
</dbReference>
<sequence length="412" mass="45428">MERALDVHIDWQGKTLHVGHLWARSKGNKETSSFEYTDSWRGHPHAFALDPMLPLTAGTFHTEDLFNAFTDPAPDRWGRNLLLRRERKRAKAEGRPARTLLDLDYLTLVEDRNRLGALRFSEDGGEHFLAESEQPIPPIINLGKLLSATTRILNDKESDDDLRLVLAPGASLGGARPKAAVIDAGGHLTIAKFPSPSDDWPVPRWEATAMTLARAAGIDVPDFALNKVQNRPVFIMRRFDRDDAGRRIPFISALTALAASDGEVRSYLELLDVLRTDGAAPERDAAQLWRRMVFNVLISNTDDHLRNHGYLRDAGGWLLAPAYDLNPMPVDVKPRHHALTLDEADDTSSIDTAMAVAGQFGLKPDAAHTITAEVGAAVLAWREVASDNGLTAAQIERMASAFEHENLAKAIA</sequence>
<accession>A0A9X2KLE1</accession>
<organism evidence="6 7">
    <name type="scientific">Sphingomonas tagetis</name>
    <dbReference type="NCBI Taxonomy" id="2949092"/>
    <lineage>
        <taxon>Bacteria</taxon>
        <taxon>Pseudomonadati</taxon>
        <taxon>Pseudomonadota</taxon>
        <taxon>Alphaproteobacteria</taxon>
        <taxon>Sphingomonadales</taxon>
        <taxon>Sphingomonadaceae</taxon>
        <taxon>Sphingomonas</taxon>
    </lineage>
</organism>
<comment type="caution">
    <text evidence="6">The sequence shown here is derived from an EMBL/GenBank/DDBJ whole genome shotgun (WGS) entry which is preliminary data.</text>
</comment>
<evidence type="ECO:0000259" key="5">
    <source>
        <dbReference type="Pfam" id="PF13657"/>
    </source>
</evidence>
<feature type="domain" description="HipA N-terminal subdomain 1" evidence="5">
    <location>
        <begin position="16"/>
        <end position="89"/>
    </location>
</feature>
<gene>
    <name evidence="6" type="ORF">M9978_13580</name>
</gene>
<dbReference type="PANTHER" id="PTHR37419:SF8">
    <property type="entry name" value="TOXIN YJJJ"/>
    <property type="match status" value="1"/>
</dbReference>
<keyword evidence="3" id="KW-0418">Kinase</keyword>
<evidence type="ECO:0000313" key="6">
    <source>
        <dbReference type="EMBL" id="MCP3731454.1"/>
    </source>
</evidence>
<evidence type="ECO:0000256" key="2">
    <source>
        <dbReference type="ARBA" id="ARBA00022679"/>
    </source>
</evidence>
<keyword evidence="2" id="KW-0808">Transferase</keyword>
<evidence type="ECO:0000256" key="1">
    <source>
        <dbReference type="ARBA" id="ARBA00010164"/>
    </source>
</evidence>
<proteinExistence type="inferred from homology"/>
<keyword evidence="7" id="KW-1185">Reference proteome</keyword>
<dbReference type="InterPro" id="IPR012893">
    <property type="entry name" value="HipA-like_C"/>
</dbReference>
<evidence type="ECO:0000313" key="7">
    <source>
        <dbReference type="Proteomes" id="UP001139451"/>
    </source>
</evidence>
<dbReference type="PANTHER" id="PTHR37419">
    <property type="entry name" value="SERINE/THREONINE-PROTEIN KINASE TOXIN HIPA"/>
    <property type="match status" value="1"/>
</dbReference>
<feature type="domain" description="HipA-like C-terminal" evidence="4">
    <location>
        <begin position="171"/>
        <end position="380"/>
    </location>
</feature>
<dbReference type="Pfam" id="PF07804">
    <property type="entry name" value="HipA_C"/>
    <property type="match status" value="1"/>
</dbReference>
<dbReference type="EMBL" id="JAMLDX010000010">
    <property type="protein sequence ID" value="MCP3731454.1"/>
    <property type="molecule type" value="Genomic_DNA"/>
</dbReference>
<protein>
    <submittedName>
        <fullName evidence="6">Type II toxin-antitoxin system HipA family toxin</fullName>
    </submittedName>
</protein>